<protein>
    <submittedName>
        <fullName evidence="3">ABC transporter substrate-binding protein</fullName>
    </submittedName>
</protein>
<evidence type="ECO:0000313" key="4">
    <source>
        <dbReference type="Proteomes" id="UP000445000"/>
    </source>
</evidence>
<proteinExistence type="predicted"/>
<dbReference type="CDD" id="cd13665">
    <property type="entry name" value="PBP2_TRAP_Dctp3_4"/>
    <property type="match status" value="1"/>
</dbReference>
<name>A0A829Y8E4_9GAMM</name>
<dbReference type="Proteomes" id="UP000445000">
    <property type="component" value="Unassembled WGS sequence"/>
</dbReference>
<reference evidence="4" key="1">
    <citation type="submission" date="2020-01" db="EMBL/GenBank/DDBJ databases">
        <title>'Steroidobacter agaridevorans' sp. nov., agar-degrading bacteria isolated from rhizosphere soils.</title>
        <authorList>
            <person name="Ikenaga M."/>
            <person name="Kataoka M."/>
            <person name="Murouchi A."/>
            <person name="Katsuragi S."/>
            <person name="Sakai M."/>
        </authorList>
    </citation>
    <scope>NUCLEOTIDE SEQUENCE [LARGE SCALE GENOMIC DNA]</scope>
    <source>
        <strain evidence="4">YU21-B</strain>
    </source>
</reference>
<evidence type="ECO:0000313" key="3">
    <source>
        <dbReference type="EMBL" id="GFE79450.1"/>
    </source>
</evidence>
<gene>
    <name evidence="3" type="ORF">GCM10011487_14500</name>
</gene>
<organism evidence="3 4">
    <name type="scientific">Steroidobacter agaridevorans</name>
    <dbReference type="NCBI Taxonomy" id="2695856"/>
    <lineage>
        <taxon>Bacteria</taxon>
        <taxon>Pseudomonadati</taxon>
        <taxon>Pseudomonadota</taxon>
        <taxon>Gammaproteobacteria</taxon>
        <taxon>Steroidobacterales</taxon>
        <taxon>Steroidobacteraceae</taxon>
        <taxon>Steroidobacter</taxon>
    </lineage>
</organism>
<dbReference type="RefSeq" id="WP_161811118.1">
    <property type="nucleotide sequence ID" value="NZ_BLJN01000001.1"/>
</dbReference>
<sequence>MKRVTAVLLFVIVLLSAATPLHAQTVLRLSNWLPSQHPLFEQTIKPWTEQVTKATDGRVVIQLLAAPLGPPAAHFDFAANGVADVTFGIHSYTPGRFTATLLAELPFQTESAEYLSVAYWRVHQRYLAKANEHRGTKLLAIFTHGPGQLWTRDRDLSSMQSLRGSKIRVAGGFAQDGAKALGVIPIQAPVTEVYQVLAGGIADGVEFPAESIDSFNLTGVLDRGLLVPGGLYNVSMFLVVNAGRWSKLSKQDQDAIMSVSGEQLARTAGRTWDRADADALASMRKAGKIELATPSEQQMAAIRKALEPYVTKTLQQISAKGIDARAAQQELQKEIAALKARGGS</sequence>
<comment type="caution">
    <text evidence="3">The sequence shown here is derived from an EMBL/GenBank/DDBJ whole genome shotgun (WGS) entry which is preliminary data.</text>
</comment>
<dbReference type="NCBIfam" id="NF037995">
    <property type="entry name" value="TRAP_S1"/>
    <property type="match status" value="1"/>
</dbReference>
<feature type="chain" id="PRO_5032293115" evidence="2">
    <location>
        <begin position="24"/>
        <end position="344"/>
    </location>
</feature>
<dbReference type="InterPro" id="IPR038404">
    <property type="entry name" value="TRAP_DctP_sf"/>
</dbReference>
<dbReference type="GO" id="GO:0055085">
    <property type="term" value="P:transmembrane transport"/>
    <property type="evidence" value="ECO:0007669"/>
    <property type="project" value="InterPro"/>
</dbReference>
<accession>A0A829Y8E4</accession>
<dbReference type="PANTHER" id="PTHR33376">
    <property type="match status" value="1"/>
</dbReference>
<dbReference type="PANTHER" id="PTHR33376:SF15">
    <property type="entry name" value="BLL6794 PROTEIN"/>
    <property type="match status" value="1"/>
</dbReference>
<dbReference type="InterPro" id="IPR018389">
    <property type="entry name" value="DctP_fam"/>
</dbReference>
<dbReference type="Gene3D" id="3.40.190.170">
    <property type="entry name" value="Bacterial extracellular solute-binding protein, family 7"/>
    <property type="match status" value="1"/>
</dbReference>
<dbReference type="Pfam" id="PF03480">
    <property type="entry name" value="DctP"/>
    <property type="match status" value="1"/>
</dbReference>
<dbReference type="EMBL" id="BLJN01000001">
    <property type="protein sequence ID" value="GFE79450.1"/>
    <property type="molecule type" value="Genomic_DNA"/>
</dbReference>
<feature type="signal peptide" evidence="2">
    <location>
        <begin position="1"/>
        <end position="23"/>
    </location>
</feature>
<evidence type="ECO:0000256" key="1">
    <source>
        <dbReference type="ARBA" id="ARBA00022729"/>
    </source>
</evidence>
<keyword evidence="1 2" id="KW-0732">Signal</keyword>
<keyword evidence="4" id="KW-1185">Reference proteome</keyword>
<dbReference type="AlphaFoldDB" id="A0A829Y8E4"/>
<evidence type="ECO:0000256" key="2">
    <source>
        <dbReference type="SAM" id="SignalP"/>
    </source>
</evidence>